<dbReference type="OrthoDB" id="267079at2759"/>
<dbReference type="Pfam" id="PF06733">
    <property type="entry name" value="DEAD_2"/>
    <property type="match status" value="1"/>
</dbReference>
<reference evidence="15" key="1">
    <citation type="journal article" date="2020" name="bioRxiv">
        <title>Hybrid origin of Populus tomentosa Carr. identified through genome sequencing and phylogenomic analysis.</title>
        <authorList>
            <person name="An X."/>
            <person name="Gao K."/>
            <person name="Chen Z."/>
            <person name="Li J."/>
            <person name="Yang X."/>
            <person name="Yang X."/>
            <person name="Zhou J."/>
            <person name="Guo T."/>
            <person name="Zhao T."/>
            <person name="Huang S."/>
            <person name="Miao D."/>
            <person name="Khan W.U."/>
            <person name="Rao P."/>
            <person name="Ye M."/>
            <person name="Lei B."/>
            <person name="Liao W."/>
            <person name="Wang J."/>
            <person name="Ji L."/>
            <person name="Li Y."/>
            <person name="Guo B."/>
            <person name="Mustafa N.S."/>
            <person name="Li S."/>
            <person name="Yun Q."/>
            <person name="Keller S.R."/>
            <person name="Mao J."/>
            <person name="Zhang R."/>
            <person name="Strauss S.H."/>
        </authorList>
    </citation>
    <scope>NUCLEOTIDE SEQUENCE</scope>
    <source>
        <strain evidence="15">GM15</strain>
        <tissue evidence="15">Leaf</tissue>
    </source>
</reference>
<dbReference type="GO" id="GO:0006974">
    <property type="term" value="P:DNA damage response"/>
    <property type="evidence" value="ECO:0007669"/>
    <property type="project" value="UniProtKB-ARBA"/>
</dbReference>
<name>A0A8X8DI53_POPTO</name>
<keyword evidence="6" id="KW-0378">Hydrolase</keyword>
<evidence type="ECO:0000313" key="16">
    <source>
        <dbReference type="Proteomes" id="UP000886885"/>
    </source>
</evidence>
<dbReference type="GO" id="GO:0046872">
    <property type="term" value="F:metal ion binding"/>
    <property type="evidence" value="ECO:0007669"/>
    <property type="project" value="UniProtKB-KW"/>
</dbReference>
<evidence type="ECO:0000256" key="6">
    <source>
        <dbReference type="ARBA" id="ARBA00022801"/>
    </source>
</evidence>
<evidence type="ECO:0000256" key="3">
    <source>
        <dbReference type="ARBA" id="ARBA00008435"/>
    </source>
</evidence>
<dbReference type="InterPro" id="IPR014013">
    <property type="entry name" value="Helic_SF1/SF2_ATP-bd_DinG/Rad3"/>
</dbReference>
<evidence type="ECO:0000256" key="9">
    <source>
        <dbReference type="ARBA" id="ARBA00023004"/>
    </source>
</evidence>
<dbReference type="GO" id="GO:0006139">
    <property type="term" value="P:nucleobase-containing compound metabolic process"/>
    <property type="evidence" value="ECO:0007669"/>
    <property type="project" value="InterPro"/>
</dbReference>
<keyword evidence="8" id="KW-0067">ATP-binding</keyword>
<dbReference type="PANTHER" id="PTHR11472">
    <property type="entry name" value="DNA REPAIR DEAD HELICASE RAD3/XP-D SUBFAMILY MEMBER"/>
    <property type="match status" value="1"/>
</dbReference>
<dbReference type="GO" id="GO:0003677">
    <property type="term" value="F:DNA binding"/>
    <property type="evidence" value="ECO:0007669"/>
    <property type="project" value="InterPro"/>
</dbReference>
<gene>
    <name evidence="15" type="ORF">POTOM_001481</name>
</gene>
<dbReference type="PROSITE" id="PS00690">
    <property type="entry name" value="DEAH_ATP_HELICASE"/>
    <property type="match status" value="1"/>
</dbReference>
<comment type="subcellular location">
    <subcellularLocation>
        <location evidence="2">Nucleus</location>
    </subcellularLocation>
</comment>
<keyword evidence="11" id="KW-0413">Isomerase</keyword>
<feature type="region of interest" description="Disordered" evidence="13">
    <location>
        <begin position="177"/>
        <end position="215"/>
    </location>
</feature>
<evidence type="ECO:0000256" key="10">
    <source>
        <dbReference type="ARBA" id="ARBA00023014"/>
    </source>
</evidence>
<dbReference type="InterPro" id="IPR006554">
    <property type="entry name" value="Helicase-like_DEXD_c2"/>
</dbReference>
<dbReference type="InterPro" id="IPR002464">
    <property type="entry name" value="DNA/RNA_helicase_DEAH_CS"/>
</dbReference>
<evidence type="ECO:0000256" key="13">
    <source>
        <dbReference type="SAM" id="MobiDB-lite"/>
    </source>
</evidence>
<keyword evidence="9" id="KW-0408">Iron</keyword>
<dbReference type="SMART" id="SM00488">
    <property type="entry name" value="DEXDc2"/>
    <property type="match status" value="1"/>
</dbReference>
<dbReference type="InterPro" id="IPR013020">
    <property type="entry name" value="Rad3/Chl1-like"/>
</dbReference>
<dbReference type="GO" id="GO:0034085">
    <property type="term" value="P:establishment of sister chromatid cohesion"/>
    <property type="evidence" value="ECO:0007669"/>
    <property type="project" value="TreeGrafter"/>
</dbReference>
<dbReference type="InterPro" id="IPR045028">
    <property type="entry name" value="DinG/Rad3-like"/>
</dbReference>
<feature type="domain" description="Helicase ATP-binding" evidence="14">
    <location>
        <begin position="1"/>
        <end position="499"/>
    </location>
</feature>
<dbReference type="GO" id="GO:0005634">
    <property type="term" value="C:nucleus"/>
    <property type="evidence" value="ECO:0007669"/>
    <property type="project" value="UniProtKB-SubCell"/>
</dbReference>
<dbReference type="AlphaFoldDB" id="A0A8X8DI53"/>
<evidence type="ECO:0000256" key="5">
    <source>
        <dbReference type="ARBA" id="ARBA00022741"/>
    </source>
</evidence>
<dbReference type="EMBL" id="JAAWWB010000001">
    <property type="protein sequence ID" value="KAG6792336.1"/>
    <property type="molecule type" value="Genomic_DNA"/>
</dbReference>
<keyword evidence="16" id="KW-1185">Reference proteome</keyword>
<evidence type="ECO:0000256" key="4">
    <source>
        <dbReference type="ARBA" id="ARBA00022723"/>
    </source>
</evidence>
<dbReference type="GO" id="GO:0003678">
    <property type="term" value="F:DNA helicase activity"/>
    <property type="evidence" value="ECO:0007669"/>
    <property type="project" value="InterPro"/>
</dbReference>
<comment type="caution">
    <text evidence="15">The sequence shown here is derived from an EMBL/GenBank/DDBJ whole genome shotgun (WGS) entry which is preliminary data.</text>
</comment>
<dbReference type="PANTHER" id="PTHR11472:SF41">
    <property type="entry name" value="ATP-DEPENDENT DNA HELICASE DDX11-RELATED"/>
    <property type="match status" value="1"/>
</dbReference>
<evidence type="ECO:0000256" key="1">
    <source>
        <dbReference type="ARBA" id="ARBA00001966"/>
    </source>
</evidence>
<evidence type="ECO:0000259" key="14">
    <source>
        <dbReference type="PROSITE" id="PS51193"/>
    </source>
</evidence>
<evidence type="ECO:0000256" key="11">
    <source>
        <dbReference type="ARBA" id="ARBA00023235"/>
    </source>
</evidence>
<feature type="region of interest" description="Disordered" evidence="13">
    <location>
        <begin position="76"/>
        <end position="98"/>
    </location>
</feature>
<protein>
    <recommendedName>
        <fullName evidence="14">Helicase ATP-binding domain-containing protein</fullName>
    </recommendedName>
</protein>
<evidence type="ECO:0000256" key="7">
    <source>
        <dbReference type="ARBA" id="ARBA00022806"/>
    </source>
</evidence>
<keyword evidence="10" id="KW-0411">Iron-sulfur</keyword>
<keyword evidence="12" id="KW-0539">Nucleus</keyword>
<comment type="similarity">
    <text evidence="3">Belongs to the DEAD box helicase family. DEAH subfamily. DDX11/CHL1 sub-subfamily.</text>
</comment>
<dbReference type="PROSITE" id="PS51193">
    <property type="entry name" value="HELICASE_ATP_BIND_2"/>
    <property type="match status" value="1"/>
</dbReference>
<dbReference type="GO" id="GO:0016818">
    <property type="term" value="F:hydrolase activity, acting on acid anhydrides, in phosphorus-containing anhydrides"/>
    <property type="evidence" value="ECO:0007669"/>
    <property type="project" value="InterPro"/>
</dbReference>
<keyword evidence="4" id="KW-0479">Metal-binding</keyword>
<accession>A0A8X8DI53</accession>
<evidence type="ECO:0000256" key="12">
    <source>
        <dbReference type="ARBA" id="ARBA00023242"/>
    </source>
</evidence>
<feature type="compositionally biased region" description="Basic and acidic residues" evidence="13">
    <location>
        <begin position="84"/>
        <end position="93"/>
    </location>
</feature>
<keyword evidence="5" id="KW-0547">Nucleotide-binding</keyword>
<evidence type="ECO:0000313" key="15">
    <source>
        <dbReference type="EMBL" id="KAG6792336.1"/>
    </source>
</evidence>
<feature type="compositionally biased region" description="Acidic residues" evidence="13">
    <location>
        <begin position="202"/>
        <end position="215"/>
    </location>
</feature>
<evidence type="ECO:0000256" key="8">
    <source>
        <dbReference type="ARBA" id="ARBA00022840"/>
    </source>
</evidence>
<dbReference type="GO" id="GO:0051536">
    <property type="term" value="F:iron-sulfur cluster binding"/>
    <property type="evidence" value="ECO:0007669"/>
    <property type="project" value="UniProtKB-KW"/>
</dbReference>
<organism evidence="15 16">
    <name type="scientific">Populus tomentosa</name>
    <name type="common">Chinese white poplar</name>
    <dbReference type="NCBI Taxonomy" id="118781"/>
    <lineage>
        <taxon>Eukaryota</taxon>
        <taxon>Viridiplantae</taxon>
        <taxon>Streptophyta</taxon>
        <taxon>Embryophyta</taxon>
        <taxon>Tracheophyta</taxon>
        <taxon>Spermatophyta</taxon>
        <taxon>Magnoliopsida</taxon>
        <taxon>eudicotyledons</taxon>
        <taxon>Gunneridae</taxon>
        <taxon>Pentapetalae</taxon>
        <taxon>rosids</taxon>
        <taxon>fabids</taxon>
        <taxon>Malpighiales</taxon>
        <taxon>Salicaceae</taxon>
        <taxon>Saliceae</taxon>
        <taxon>Populus</taxon>
    </lineage>
</organism>
<proteinExistence type="inferred from homology"/>
<dbReference type="NCBIfam" id="TIGR00604">
    <property type="entry name" value="rad3"/>
    <property type="match status" value="1"/>
</dbReference>
<dbReference type="Pfam" id="PF13307">
    <property type="entry name" value="Helicase_C_2"/>
    <property type="match status" value="1"/>
</dbReference>
<sequence length="986" mass="110814">MEFRGFPYTPYSIQIDFMKALYHSLNQGGVSILESPTGRSLSLSLSLLYIWTGKTLSIICSALQWVYDRRQQDKSKVQVQSPHHSTDDAHIGSDDEPDWLRNFVPNKDNLTQEKKINKKFGFGGCDRRKNRKESCKDLFSRDLEEEDCNKRGENKSSRKKNDGVELSDDEFLLDEYESEEEGALGGGKSKRKAGGVSISSSSDEEGEKDGSDGEEEEEEKAFKIYFCSRTHSQLSQFIKELRKTLFSNEINVVCLGSRKNFCINEEVLKLGSSVRVNERCLELQKNKKNEVSKIKLEDNRVLELLGIWDSSVGGCAAEVTGFSHNDILKWKVLSGWYEGLVGSDAYTDDPHNFSAEGRIRRTKASSGCPMLRKHKLQKEFRNETSQHGALDIEDLVRIGRSIGTCPYYGSRSMVPAADLVVLPYQSLLSKSSRESLGLNLKNSIIVIDEAHNLADSLISMYDAKITSSQLESVHSHIEKYFTRFRNILGPGNRRYIQTLMVLTRAFLQTLDNKKDLSNVNNCQAEEIAADKKAVCDTSIAINDFLFSLNIDNINLVKLLQYIKESNLVHKVSGYGEKVSSLQEGLALNHNGGCGEEGSTLSSFRALVDMLISLTNNDGDGRMIISKMRSTCSGLQGGFLKYVMLTGEKIFSEIVDEAHAVILAGGTLQPIEETRERLFPWLPPNQLHFFSCSHIVPPESILPIAVSRGPSGQSFDFSYSSRSSLVMIEELGLLLCNLVAFVPEGIVVFFSSFEYEGQVYDAWKKSGILERIMRKKRIFREPRSNSDVELILKEYKETIDGLSSGTKDGVRHNGAVLLAVVGGKISEGINFSDGMGRCIVMVGLPYPSPSDVELMERVKYIESLGEPNCGKRPEISVGEHYYNGDAQAAFSILRSCKRRGKEYYENLCMKAVNQSIGRAIRHINDYAAILLVDMRYSSDSSKRSFSHPTNKLPLWIKDRLVSATNNYGEVHRLLHHFFKYNKKRECQ</sequence>
<dbReference type="GO" id="GO:0005524">
    <property type="term" value="F:ATP binding"/>
    <property type="evidence" value="ECO:0007669"/>
    <property type="project" value="UniProtKB-KW"/>
</dbReference>
<keyword evidence="7" id="KW-0347">Helicase</keyword>
<evidence type="ECO:0000256" key="2">
    <source>
        <dbReference type="ARBA" id="ARBA00004123"/>
    </source>
</evidence>
<dbReference type="CDD" id="cd18788">
    <property type="entry name" value="SF2_C_XPD"/>
    <property type="match status" value="1"/>
</dbReference>
<dbReference type="InterPro" id="IPR010614">
    <property type="entry name" value="RAD3-like_helicase_DEAD"/>
</dbReference>
<dbReference type="InterPro" id="IPR006555">
    <property type="entry name" value="ATP-dep_Helicase_C"/>
</dbReference>
<comment type="cofactor">
    <cofactor evidence="1">
        <name>[4Fe-4S] cluster</name>
        <dbReference type="ChEBI" id="CHEBI:49883"/>
    </cofactor>
</comment>
<dbReference type="Proteomes" id="UP000886885">
    <property type="component" value="Chromosome 1A"/>
</dbReference>
<dbReference type="SMART" id="SM00491">
    <property type="entry name" value="HELICc2"/>
    <property type="match status" value="1"/>
</dbReference>